<dbReference type="RefSeq" id="WP_184862749.1">
    <property type="nucleotide sequence ID" value="NZ_JACHLK010000013.1"/>
</dbReference>
<name>A0A7X0PII7_9BURK</name>
<protein>
    <submittedName>
        <fullName evidence="2">Uncharacterized membrane protein (DUF2068 family)</fullName>
    </submittedName>
</protein>
<keyword evidence="1" id="KW-0472">Membrane</keyword>
<keyword evidence="1" id="KW-0812">Transmembrane</keyword>
<comment type="caution">
    <text evidence="2">The sequence shown here is derived from an EMBL/GenBank/DDBJ whole genome shotgun (WGS) entry which is preliminary data.</text>
</comment>
<feature type="transmembrane region" description="Helical" evidence="1">
    <location>
        <begin position="12"/>
        <end position="35"/>
    </location>
</feature>
<reference evidence="2 3" key="1">
    <citation type="submission" date="2020-08" db="EMBL/GenBank/DDBJ databases">
        <title>Functional genomics of gut bacteria from endangered species of beetles.</title>
        <authorList>
            <person name="Carlos-Shanley C."/>
        </authorList>
    </citation>
    <scope>NUCLEOTIDE SEQUENCE [LARGE SCALE GENOMIC DNA]</scope>
    <source>
        <strain evidence="2 3">S00198</strain>
    </source>
</reference>
<accession>A0A7X0PII7</accession>
<dbReference type="AlphaFoldDB" id="A0A7X0PII7"/>
<gene>
    <name evidence="2" type="ORF">HNP48_005306</name>
</gene>
<dbReference type="InterPro" id="IPR021125">
    <property type="entry name" value="DUF2127"/>
</dbReference>
<organism evidence="2 3">
    <name type="scientific">Acidovorax soli</name>
    <dbReference type="NCBI Taxonomy" id="592050"/>
    <lineage>
        <taxon>Bacteria</taxon>
        <taxon>Pseudomonadati</taxon>
        <taxon>Pseudomonadota</taxon>
        <taxon>Betaproteobacteria</taxon>
        <taxon>Burkholderiales</taxon>
        <taxon>Comamonadaceae</taxon>
        <taxon>Acidovorax</taxon>
    </lineage>
</organism>
<dbReference type="EMBL" id="JACHLK010000013">
    <property type="protein sequence ID" value="MBB6562593.1"/>
    <property type="molecule type" value="Genomic_DNA"/>
</dbReference>
<proteinExistence type="predicted"/>
<evidence type="ECO:0000256" key="1">
    <source>
        <dbReference type="SAM" id="Phobius"/>
    </source>
</evidence>
<dbReference type="Pfam" id="PF09900">
    <property type="entry name" value="DUF2127"/>
    <property type="match status" value="1"/>
</dbReference>
<sequence>MASRPMPDHRKALRAIAAFEALKGLAALVASLGFLSLLHHDLHHIVASLIGHIGLAPGDRYPAMVLTDIDQLVRADLTPLLLAAAAYVLVRFAEAYGLWKNLWWGEWLGALSGGLYIPFELRHIVHHPSGTAVAVALANIAIVAFLGTQLRQRGKTRAPP</sequence>
<feature type="transmembrane region" description="Helical" evidence="1">
    <location>
        <begin position="131"/>
        <end position="150"/>
    </location>
</feature>
<evidence type="ECO:0000313" key="3">
    <source>
        <dbReference type="Proteomes" id="UP000575083"/>
    </source>
</evidence>
<evidence type="ECO:0000313" key="2">
    <source>
        <dbReference type="EMBL" id="MBB6562593.1"/>
    </source>
</evidence>
<dbReference type="Proteomes" id="UP000575083">
    <property type="component" value="Unassembled WGS sequence"/>
</dbReference>
<keyword evidence="1" id="KW-1133">Transmembrane helix</keyword>
<keyword evidence="3" id="KW-1185">Reference proteome</keyword>